<accession>A0ABM8IYW8</accession>
<proteinExistence type="inferred from homology"/>
<sequence>MAKRVRKRAGERNLLEFLSPARGLTRKTNTATSNVGKQRSHVREAEKAGKGTREDGKLQAGPGSIEEFYESRFRELLSEIATAKNDAHEGGESASENGKGYANSINIVGNLGGAAPDTVLGVGTAHDMSASSASRQDSSIGSGVATTADRHGPTSVPQALESIIAGKHVGFLEKLSSLPLVRKPVEARDGVEGFLLQTLYDSESGVAAAKVYDDREGIVYIYRDKTGYKPYFLTDIPPDKIQEIHDIVRHKGFDRVEVVEKFDLLRWQQRKVTKIVVKTPDVVRVLREKVPRAWEANIKFHHNYIYDYGLIPGMRYRIENGRLVAVDVEPSKKDEEYIREIFKGEDESTIEMAVKWFPLFEQPPPKPRRVAIDIEVFTPFKGRIPDASKASYPVISVAFSSDEGWRAIFVLARPGMPMEPPREPLPDNLHVEIFDDERALLLETFRIIANYPIVLSFNGDNFDFPYLYNRAVKLGIPRDYIPFRARGDYITVTYGFHIDLYKFFSIKAIQTYAFGNAYREFTLDAVASALLGEHKVEVESTVSDLPFFELIRYNVRDADLTLKLTSFNNDLVWTLIILLMRISKLPLEDVTRSQVSAWIKSLFYWEHRRRGYLIPTREEIIRLKGDTRSAALIKGKKYQGALVLDPPSGIYFNVVVLDFASLYPSIIKRWNLSYETVNPVYCPDSKLVEVPDVGHKVCMSIPGLTSQIVGLLRDYRVKIYKKKAKDKSLPVMMRAWYNTVQAAMKVYINASYGVFGAESFPFYAPPVAESVTAIGRYTIRQTLQKAGEIGLRVLYGDTDSLFIWNPSEEGLRELQEYVETNFGLDLEVDKVYKFVTFSGLKKNYIGAYEDGSVDVKGLVAKKRNTPEFLKKEFKEILAILGSVKTPEDFIRVRDSIRDRLRKVYHGLRDMEFNLDELAIRMALNKPVEAYTKNTPQHVKAAKQLIRAGVQVLPGDVISFVKVKGKEGVKPVQLARLPEVDAEKYIESVKGVFEQILLAINMSWDEVIGSSRLEVFFKR</sequence>
<dbReference type="SMART" id="SM00486">
    <property type="entry name" value="POLBc"/>
    <property type="match status" value="1"/>
</dbReference>
<dbReference type="SUPFAM" id="SSF53098">
    <property type="entry name" value="Ribonuclease H-like"/>
    <property type="match status" value="1"/>
</dbReference>
<dbReference type="EC" id="2.7.7.7" evidence="7"/>
<feature type="compositionally biased region" description="Basic and acidic residues" evidence="8">
    <location>
        <begin position="41"/>
        <end position="57"/>
    </location>
</feature>
<dbReference type="Pfam" id="PF03104">
    <property type="entry name" value="DNA_pol_B_exo1"/>
    <property type="match status" value="1"/>
</dbReference>
<dbReference type="InterPro" id="IPR017964">
    <property type="entry name" value="DNA-dir_DNA_pol_B_CS"/>
</dbReference>
<dbReference type="PANTHER" id="PTHR10322">
    <property type="entry name" value="DNA POLYMERASE CATALYTIC SUBUNIT"/>
    <property type="match status" value="1"/>
</dbReference>
<keyword evidence="4 7" id="KW-0239">DNA-directed DNA polymerase</keyword>
<evidence type="ECO:0000256" key="4">
    <source>
        <dbReference type="ARBA" id="ARBA00022932"/>
    </source>
</evidence>
<dbReference type="Gene3D" id="3.30.342.10">
    <property type="entry name" value="DNA Polymerase, chain B, domain 1"/>
    <property type="match status" value="1"/>
</dbReference>
<dbReference type="SUPFAM" id="SSF56672">
    <property type="entry name" value="DNA/RNA polymerases"/>
    <property type="match status" value="1"/>
</dbReference>
<comment type="catalytic activity">
    <reaction evidence="6 7">
        <text>DNA(n) + a 2'-deoxyribonucleoside 5'-triphosphate = DNA(n+1) + diphosphate</text>
        <dbReference type="Rhea" id="RHEA:22508"/>
        <dbReference type="Rhea" id="RHEA-COMP:17339"/>
        <dbReference type="Rhea" id="RHEA-COMP:17340"/>
        <dbReference type="ChEBI" id="CHEBI:33019"/>
        <dbReference type="ChEBI" id="CHEBI:61560"/>
        <dbReference type="ChEBI" id="CHEBI:173112"/>
        <dbReference type="EC" id="2.7.7.7"/>
    </reaction>
</comment>
<feature type="compositionally biased region" description="Low complexity" evidence="8">
    <location>
        <begin position="129"/>
        <end position="143"/>
    </location>
</feature>
<evidence type="ECO:0000259" key="10">
    <source>
        <dbReference type="Pfam" id="PF03104"/>
    </source>
</evidence>
<dbReference type="PROSITE" id="PS00116">
    <property type="entry name" value="DNA_POLYMERASE_B"/>
    <property type="match status" value="1"/>
</dbReference>
<dbReference type="EMBL" id="AP028907">
    <property type="protein sequence ID" value="BES81340.1"/>
    <property type="molecule type" value="Genomic_DNA"/>
</dbReference>
<name>A0ABM8IYW8_9CREN</name>
<evidence type="ECO:0000256" key="3">
    <source>
        <dbReference type="ARBA" id="ARBA00022695"/>
    </source>
</evidence>
<keyword evidence="3 7" id="KW-0548">Nucleotidyltransferase</keyword>
<feature type="domain" description="DNA-directed DNA polymerase family B exonuclease" evidence="10">
    <location>
        <begin position="294"/>
        <end position="477"/>
    </location>
</feature>
<evidence type="ECO:0000259" key="9">
    <source>
        <dbReference type="Pfam" id="PF00136"/>
    </source>
</evidence>
<dbReference type="Gene3D" id="1.10.287.1390">
    <property type="match status" value="2"/>
</dbReference>
<feature type="compositionally biased region" description="Polar residues" evidence="8">
    <location>
        <begin position="26"/>
        <end position="37"/>
    </location>
</feature>
<dbReference type="InterPro" id="IPR036397">
    <property type="entry name" value="RNaseH_sf"/>
</dbReference>
<dbReference type="InterPro" id="IPR006133">
    <property type="entry name" value="DNA-dir_DNA_pol_B_exonuc"/>
</dbReference>
<keyword evidence="2 7" id="KW-0808">Transferase</keyword>
<dbReference type="NCBIfam" id="NF004417">
    <property type="entry name" value="PRK05761.1-3"/>
    <property type="match status" value="1"/>
</dbReference>
<evidence type="ECO:0000256" key="1">
    <source>
        <dbReference type="ARBA" id="ARBA00005755"/>
    </source>
</evidence>
<evidence type="ECO:0000256" key="5">
    <source>
        <dbReference type="ARBA" id="ARBA00023125"/>
    </source>
</evidence>
<dbReference type="PANTHER" id="PTHR10322:SF20">
    <property type="entry name" value="DNA POLYMERASE 1"/>
    <property type="match status" value="1"/>
</dbReference>
<dbReference type="Pfam" id="PF00136">
    <property type="entry name" value="DNA_pol_B"/>
    <property type="match status" value="1"/>
</dbReference>
<dbReference type="Gene3D" id="1.10.287.690">
    <property type="entry name" value="Helix hairpin bin"/>
    <property type="match status" value="1"/>
</dbReference>
<feature type="region of interest" description="Disordered" evidence="8">
    <location>
        <begin position="126"/>
        <end position="153"/>
    </location>
</feature>
<evidence type="ECO:0000313" key="12">
    <source>
        <dbReference type="Proteomes" id="UP001341135"/>
    </source>
</evidence>
<dbReference type="InterPro" id="IPR006172">
    <property type="entry name" value="DNA-dir_DNA_pol_B"/>
</dbReference>
<comment type="similarity">
    <text evidence="1 7">Belongs to the DNA polymerase type-B family.</text>
</comment>
<dbReference type="Gene3D" id="3.30.420.10">
    <property type="entry name" value="Ribonuclease H-like superfamily/Ribonuclease H"/>
    <property type="match status" value="1"/>
</dbReference>
<dbReference type="CDD" id="cd05530">
    <property type="entry name" value="POLBc_B1"/>
    <property type="match status" value="1"/>
</dbReference>
<feature type="domain" description="DNA-directed DNA polymerase family B multifunctional" evidence="9">
    <location>
        <begin position="596"/>
        <end position="985"/>
    </location>
</feature>
<dbReference type="GeneID" id="89288925"/>
<keyword evidence="7" id="KW-0235">DNA replication</keyword>
<dbReference type="GO" id="GO:0003887">
    <property type="term" value="F:DNA-directed DNA polymerase activity"/>
    <property type="evidence" value="ECO:0007669"/>
    <property type="project" value="UniProtKB-KW"/>
</dbReference>
<evidence type="ECO:0000313" key="11">
    <source>
        <dbReference type="EMBL" id="BES81340.1"/>
    </source>
</evidence>
<dbReference type="PRINTS" id="PR00106">
    <property type="entry name" value="DNAPOLB"/>
</dbReference>
<keyword evidence="5 7" id="KW-0238">DNA-binding</keyword>
<dbReference type="InterPro" id="IPR006134">
    <property type="entry name" value="DNA-dir_DNA_pol_B_multi_dom"/>
</dbReference>
<dbReference type="CDD" id="cd05783">
    <property type="entry name" value="DNA_polB_B1_exo"/>
    <property type="match status" value="1"/>
</dbReference>
<dbReference type="InterPro" id="IPR012337">
    <property type="entry name" value="RNaseH-like_sf"/>
</dbReference>
<dbReference type="Gene3D" id="3.90.1600.10">
    <property type="entry name" value="Palm domain of DNA polymerase"/>
    <property type="match status" value="1"/>
</dbReference>
<keyword evidence="12" id="KW-1185">Reference proteome</keyword>
<dbReference type="NCBIfam" id="NF004419">
    <property type="entry name" value="PRK05761.1-5"/>
    <property type="match status" value="1"/>
</dbReference>
<dbReference type="RefSeq" id="WP_338252340.1">
    <property type="nucleotide sequence ID" value="NZ_AP028907.1"/>
</dbReference>
<evidence type="ECO:0000256" key="2">
    <source>
        <dbReference type="ARBA" id="ARBA00022679"/>
    </source>
</evidence>
<gene>
    <name evidence="11" type="ORF">PABY_09070</name>
</gene>
<organism evidence="11 12">
    <name type="scientific">Pyrodictium abyssi</name>
    <dbReference type="NCBI Taxonomy" id="54256"/>
    <lineage>
        <taxon>Archaea</taxon>
        <taxon>Thermoproteota</taxon>
        <taxon>Thermoprotei</taxon>
        <taxon>Desulfurococcales</taxon>
        <taxon>Pyrodictiaceae</taxon>
        <taxon>Pyrodictium</taxon>
    </lineage>
</organism>
<evidence type="ECO:0000256" key="6">
    <source>
        <dbReference type="ARBA" id="ARBA00049244"/>
    </source>
</evidence>
<dbReference type="InterPro" id="IPR023211">
    <property type="entry name" value="DNA_pol_palm_dom_sf"/>
</dbReference>
<feature type="region of interest" description="Disordered" evidence="8">
    <location>
        <begin position="20"/>
        <end position="64"/>
    </location>
</feature>
<protein>
    <recommendedName>
        <fullName evidence="7">DNA polymerase</fullName>
        <ecNumber evidence="7">2.7.7.7</ecNumber>
    </recommendedName>
</protein>
<dbReference type="Proteomes" id="UP001341135">
    <property type="component" value="Chromosome"/>
</dbReference>
<evidence type="ECO:0000256" key="8">
    <source>
        <dbReference type="SAM" id="MobiDB-lite"/>
    </source>
</evidence>
<dbReference type="InterPro" id="IPR043502">
    <property type="entry name" value="DNA/RNA_pol_sf"/>
</dbReference>
<evidence type="ECO:0000256" key="7">
    <source>
        <dbReference type="RuleBase" id="RU000442"/>
    </source>
</evidence>
<dbReference type="InterPro" id="IPR050240">
    <property type="entry name" value="DNA_pol_type-B"/>
</dbReference>
<reference evidence="11 12" key="1">
    <citation type="submission" date="2023-09" db="EMBL/GenBank/DDBJ databases">
        <title>Pyrofollis japonicus gen. nov. sp. nov., a novel member of the family Pyrodictiaceae isolated from the Iheya North hydrothermal field.</title>
        <authorList>
            <person name="Miyazaki U."/>
            <person name="Sanari M."/>
            <person name="Tame A."/>
            <person name="Kitajima M."/>
            <person name="Okamoto A."/>
            <person name="Sawayama S."/>
            <person name="Miyazaki J."/>
            <person name="Takai K."/>
            <person name="Nakagawa S."/>
        </authorList>
    </citation>
    <scope>NUCLEOTIDE SEQUENCE [LARGE SCALE GENOMIC DNA]</scope>
    <source>
        <strain evidence="11 12">AV2</strain>
    </source>
</reference>